<dbReference type="InterPro" id="IPR014284">
    <property type="entry name" value="RNA_pol_sigma-70_dom"/>
</dbReference>
<evidence type="ECO:0000259" key="1">
    <source>
        <dbReference type="Pfam" id="PF04542"/>
    </source>
</evidence>
<protein>
    <submittedName>
        <fullName evidence="3">RNA polymerase subunit sigma</fullName>
    </submittedName>
</protein>
<dbReference type="KEGG" id="fpf:DCC35_10335"/>
<dbReference type="InterPro" id="IPR013249">
    <property type="entry name" value="RNA_pol_sigma70_r4_t2"/>
</dbReference>
<dbReference type="AlphaFoldDB" id="A0A4D7JSN4"/>
<sequence length="216" mass="25008">MNSIQKGRGVGAELTSEVYKYRNVLETIAYKMVGSLEDAQDIVQDAFLKWFTIDKSKIENAKAYLVRIVTNKCLNHLDSLKHKRTEYFDNLQQAEWVQKIKDSDILKFDLDTEVSSALNYLQHKLEPVEKAVFLMREVFNFEYEEIQEVIDKKVDNCRKLFSRASNKLKEKSEYSDSNSISGHSHLTDSFKNACSGNSSAFLADLRKDIEAKFRKK</sequence>
<proteinExistence type="predicted"/>
<dbReference type="InterPro" id="IPR036388">
    <property type="entry name" value="WH-like_DNA-bd_sf"/>
</dbReference>
<dbReference type="Gene3D" id="1.10.10.10">
    <property type="entry name" value="Winged helix-like DNA-binding domain superfamily/Winged helix DNA-binding domain"/>
    <property type="match status" value="1"/>
</dbReference>
<dbReference type="SUPFAM" id="SSF88946">
    <property type="entry name" value="Sigma2 domain of RNA polymerase sigma factors"/>
    <property type="match status" value="1"/>
</dbReference>
<dbReference type="Pfam" id="PF08281">
    <property type="entry name" value="Sigma70_r4_2"/>
    <property type="match status" value="1"/>
</dbReference>
<dbReference type="GO" id="GO:0006352">
    <property type="term" value="P:DNA-templated transcription initiation"/>
    <property type="evidence" value="ECO:0007669"/>
    <property type="project" value="InterPro"/>
</dbReference>
<dbReference type="InterPro" id="IPR007627">
    <property type="entry name" value="RNA_pol_sigma70_r2"/>
</dbReference>
<feature type="domain" description="RNA polymerase sigma-70 region 2" evidence="1">
    <location>
        <begin position="20"/>
        <end position="79"/>
    </location>
</feature>
<dbReference type="Pfam" id="PF04542">
    <property type="entry name" value="Sigma70_r2"/>
    <property type="match status" value="1"/>
</dbReference>
<dbReference type="SUPFAM" id="SSF88659">
    <property type="entry name" value="Sigma3 and sigma4 domains of RNA polymerase sigma factors"/>
    <property type="match status" value="1"/>
</dbReference>
<dbReference type="Proteomes" id="UP000298616">
    <property type="component" value="Chromosome"/>
</dbReference>
<gene>
    <name evidence="3" type="ORF">DCC35_10335</name>
</gene>
<reference evidence="3 4" key="1">
    <citation type="submission" date="2018-04" db="EMBL/GenBank/DDBJ databases">
        <title>Complete genome uncultured novel isolate.</title>
        <authorList>
            <person name="Merlino G."/>
        </authorList>
    </citation>
    <scope>NUCLEOTIDE SEQUENCE [LARGE SCALE GENOMIC DNA]</scope>
    <source>
        <strain evidence="4">R1DC9</strain>
    </source>
</reference>
<dbReference type="InterPro" id="IPR052704">
    <property type="entry name" value="ECF_Sigma-70_Domain"/>
</dbReference>
<dbReference type="InterPro" id="IPR013324">
    <property type="entry name" value="RNA_pol_sigma_r3/r4-like"/>
</dbReference>
<dbReference type="RefSeq" id="WP_137090700.1">
    <property type="nucleotide sequence ID" value="NZ_CP028923.1"/>
</dbReference>
<keyword evidence="4" id="KW-1185">Reference proteome</keyword>
<feature type="domain" description="RNA polymerase sigma factor 70 region 4 type 2" evidence="2">
    <location>
        <begin position="124"/>
        <end position="168"/>
    </location>
</feature>
<dbReference type="OrthoDB" id="3211555at2"/>
<evidence type="ECO:0000313" key="4">
    <source>
        <dbReference type="Proteomes" id="UP000298616"/>
    </source>
</evidence>
<accession>A0A4D7JSN4</accession>
<organism evidence="3 4">
    <name type="scientific">Mangrovivirga cuniculi</name>
    <dbReference type="NCBI Taxonomy" id="2715131"/>
    <lineage>
        <taxon>Bacteria</taxon>
        <taxon>Pseudomonadati</taxon>
        <taxon>Bacteroidota</taxon>
        <taxon>Cytophagia</taxon>
        <taxon>Cytophagales</taxon>
        <taxon>Mangrovivirgaceae</taxon>
        <taxon>Mangrovivirga</taxon>
    </lineage>
</organism>
<dbReference type="GO" id="GO:0016987">
    <property type="term" value="F:sigma factor activity"/>
    <property type="evidence" value="ECO:0007669"/>
    <property type="project" value="InterPro"/>
</dbReference>
<name>A0A4D7JSN4_9BACT</name>
<dbReference type="Gene3D" id="1.10.1740.10">
    <property type="match status" value="1"/>
</dbReference>
<dbReference type="GO" id="GO:0003677">
    <property type="term" value="F:DNA binding"/>
    <property type="evidence" value="ECO:0007669"/>
    <property type="project" value="InterPro"/>
</dbReference>
<dbReference type="InterPro" id="IPR013325">
    <property type="entry name" value="RNA_pol_sigma_r2"/>
</dbReference>
<dbReference type="PANTHER" id="PTHR30173">
    <property type="entry name" value="SIGMA 19 FACTOR"/>
    <property type="match status" value="1"/>
</dbReference>
<dbReference type="EMBL" id="CP028923">
    <property type="protein sequence ID" value="QCK15116.1"/>
    <property type="molecule type" value="Genomic_DNA"/>
</dbReference>
<evidence type="ECO:0000259" key="2">
    <source>
        <dbReference type="Pfam" id="PF08281"/>
    </source>
</evidence>
<dbReference type="PANTHER" id="PTHR30173:SF36">
    <property type="entry name" value="ECF RNA POLYMERASE SIGMA FACTOR SIGJ"/>
    <property type="match status" value="1"/>
</dbReference>
<evidence type="ECO:0000313" key="3">
    <source>
        <dbReference type="EMBL" id="QCK15116.1"/>
    </source>
</evidence>
<dbReference type="NCBIfam" id="TIGR02937">
    <property type="entry name" value="sigma70-ECF"/>
    <property type="match status" value="1"/>
</dbReference>